<dbReference type="OrthoDB" id="5590314at2759"/>
<keyword evidence="1" id="KW-0808">Transferase</keyword>
<keyword evidence="2" id="KW-1185">Reference proteome</keyword>
<dbReference type="SUPFAM" id="SSF55909">
    <property type="entry name" value="Pentein"/>
    <property type="match status" value="1"/>
</dbReference>
<sequence>METIIESLTLGGRKSQSPKSIALGGAANAAATPINIPSAGGAAAALAANAKMNHAQSFLDCESVLMQAAVKSPKPSTPLALQHNVSRPAQQGLLGGELLAVQEDEDEMAQVVIVCEPEGSSLMMGGLHPRGSLFERPVNIESAKAHHANFRQASAGDNYVPRHRPWPLVLREHGVRVLTVREILAHGVEEHMGARVALENLAMSTLQYKARLAVRGGGGPLGCLPVEPLAAEEMRLPPPHAVAEGFTAEDIAEKDRFYLTDDYKREVVEHMSIAQLIDIILINPTVALTPSGRDTGFMASYTFAPLSNLVYTRDQQVSLRRGAASPTPATPAITTCKGIVMGCLRSAQRQREVQLMRFCFNKLGMPIVGEIEAPGFLEGGDFFPMGQDLAMVGIGLRSNMEACQQLMDRDLLGTRRFAVVRDDFDKNQDRMHLDCVFSTLGSNCCIMLERASRTPPPLVS</sequence>
<dbReference type="GO" id="GO:0016990">
    <property type="term" value="F:arginine deiminase activity"/>
    <property type="evidence" value="ECO:0007669"/>
    <property type="project" value="UniProtKB-EC"/>
</dbReference>
<dbReference type="PANTHER" id="PTHR47271">
    <property type="entry name" value="ARGININE DEIMINASE"/>
    <property type="match status" value="1"/>
</dbReference>
<dbReference type="EC" id="3.5.3.6" evidence="1"/>
<gene>
    <name evidence="1" type="ORF">MNEG_8080</name>
</gene>
<dbReference type="Gene3D" id="3.75.10.10">
    <property type="entry name" value="L-arginine/glycine Amidinotransferase, Chain A"/>
    <property type="match status" value="1"/>
</dbReference>
<dbReference type="KEGG" id="mng:MNEG_8080"/>
<keyword evidence="1" id="KW-0378">Hydrolase</keyword>
<protein>
    <submittedName>
        <fullName evidence="1">Amidinotransferase family protein</fullName>
        <ecNumber evidence="1">3.5.3.6</ecNumber>
    </submittedName>
</protein>
<dbReference type="Pfam" id="PF02274">
    <property type="entry name" value="ADI"/>
    <property type="match status" value="1"/>
</dbReference>
<reference evidence="1 2" key="1">
    <citation type="journal article" date="2013" name="BMC Genomics">
        <title>Reconstruction of the lipid metabolism for the microalga Monoraphidium neglectum from its genome sequence reveals characteristics suitable for biofuel production.</title>
        <authorList>
            <person name="Bogen C."/>
            <person name="Al-Dilaimi A."/>
            <person name="Albersmeier A."/>
            <person name="Wichmann J."/>
            <person name="Grundmann M."/>
            <person name="Rupp O."/>
            <person name="Lauersen K.J."/>
            <person name="Blifernez-Klassen O."/>
            <person name="Kalinowski J."/>
            <person name="Goesmann A."/>
            <person name="Mussgnug J.H."/>
            <person name="Kruse O."/>
        </authorList>
    </citation>
    <scope>NUCLEOTIDE SEQUENCE [LARGE SCALE GENOMIC DNA]</scope>
    <source>
        <strain evidence="1 2">SAG 48.87</strain>
    </source>
</reference>
<accession>A0A0D2JKU3</accession>
<dbReference type="EMBL" id="KK101716">
    <property type="protein sequence ID" value="KIY99877.1"/>
    <property type="molecule type" value="Genomic_DNA"/>
</dbReference>
<dbReference type="GO" id="GO:0019546">
    <property type="term" value="P:L-arginine deiminase pathway"/>
    <property type="evidence" value="ECO:0007669"/>
    <property type="project" value="TreeGrafter"/>
</dbReference>
<dbReference type="Proteomes" id="UP000054498">
    <property type="component" value="Unassembled WGS sequence"/>
</dbReference>
<dbReference type="AlphaFoldDB" id="A0A0D2JKU3"/>
<evidence type="ECO:0000313" key="1">
    <source>
        <dbReference type="EMBL" id="KIY99877.1"/>
    </source>
</evidence>
<dbReference type="RefSeq" id="XP_013898897.1">
    <property type="nucleotide sequence ID" value="XM_014043443.1"/>
</dbReference>
<dbReference type="GeneID" id="25740956"/>
<dbReference type="GO" id="GO:0016740">
    <property type="term" value="F:transferase activity"/>
    <property type="evidence" value="ECO:0007669"/>
    <property type="project" value="UniProtKB-KW"/>
</dbReference>
<proteinExistence type="predicted"/>
<evidence type="ECO:0000313" key="2">
    <source>
        <dbReference type="Proteomes" id="UP000054498"/>
    </source>
</evidence>
<organism evidence="1 2">
    <name type="scientific">Monoraphidium neglectum</name>
    <dbReference type="NCBI Taxonomy" id="145388"/>
    <lineage>
        <taxon>Eukaryota</taxon>
        <taxon>Viridiplantae</taxon>
        <taxon>Chlorophyta</taxon>
        <taxon>core chlorophytes</taxon>
        <taxon>Chlorophyceae</taxon>
        <taxon>CS clade</taxon>
        <taxon>Sphaeropleales</taxon>
        <taxon>Selenastraceae</taxon>
        <taxon>Monoraphidium</taxon>
    </lineage>
</organism>
<dbReference type="STRING" id="145388.A0A0D2JKU3"/>
<name>A0A0D2JKU3_9CHLO</name>
<dbReference type="PANTHER" id="PTHR47271:SF2">
    <property type="entry name" value="ARGININE DEIMINASE"/>
    <property type="match status" value="1"/>
</dbReference>